<feature type="transmembrane region" description="Helical" evidence="4">
    <location>
        <begin position="171"/>
        <end position="195"/>
    </location>
</feature>
<comment type="caution">
    <text evidence="6">The sequence shown here is derived from an EMBL/GenBank/DDBJ whole genome shotgun (WGS) entry which is preliminary data.</text>
</comment>
<dbReference type="PANTHER" id="PTHR43280:SF29">
    <property type="entry name" value="ARAC-FAMILY TRANSCRIPTIONAL REGULATOR"/>
    <property type="match status" value="1"/>
</dbReference>
<reference evidence="6" key="1">
    <citation type="submission" date="2023-07" db="EMBL/GenBank/DDBJ databases">
        <title>Two novel species in the genus Flavivirga.</title>
        <authorList>
            <person name="Kwon K."/>
        </authorList>
    </citation>
    <scope>NUCLEOTIDE SEQUENCE</scope>
    <source>
        <strain evidence="6">KCTC 52353</strain>
    </source>
</reference>
<dbReference type="PROSITE" id="PS00041">
    <property type="entry name" value="HTH_ARAC_FAMILY_1"/>
    <property type="match status" value="1"/>
</dbReference>
<name>A0ABT8WBR4_9FLAO</name>
<keyword evidence="2" id="KW-0238">DNA-binding</keyword>
<feature type="transmembrane region" description="Helical" evidence="4">
    <location>
        <begin position="99"/>
        <end position="123"/>
    </location>
</feature>
<dbReference type="InterPro" id="IPR018062">
    <property type="entry name" value="HTH_AraC-typ_CS"/>
</dbReference>
<dbReference type="PROSITE" id="PS01124">
    <property type="entry name" value="HTH_ARAC_FAMILY_2"/>
    <property type="match status" value="1"/>
</dbReference>
<keyword evidence="4" id="KW-0812">Transmembrane</keyword>
<keyword evidence="1" id="KW-0805">Transcription regulation</keyword>
<proteinExistence type="predicted"/>
<feature type="transmembrane region" description="Helical" evidence="4">
    <location>
        <begin position="6"/>
        <end position="22"/>
    </location>
</feature>
<dbReference type="SUPFAM" id="SSF46689">
    <property type="entry name" value="Homeodomain-like"/>
    <property type="match status" value="1"/>
</dbReference>
<sequence>MIYITLLNIAIFQGIVLGIIILKSPLFKSNANKYLAYAIFTLSLLLLNLVFEIVEIYNTIPLLRFIDNIEWGFILPVFIFLFTVHQVNHPIQHSKKIRWLFVPFIYYAFINIFNDLGTIAGVYDIPNSIDKVIGVLKLIGIFIVPPFIIGILIYTYSFIKFSNNTQEKKWITLLWTLVSVLLLSWALAIILGLFFEYDISSFMKLLALFGTFVIHWTAYFGIFKYRLAKDKEGINKLLARKISLNDNDLSIDTNLKKVNYSNNLESLTTENSYYIKLEALCKNHQIYRDSTLNREKVAEKLGISPGYVSQLVNTITGGNFANYINHYRVEAVKEMILDSEFKNYSLLAIGLESGFTSKTTFHKSFKKVTGMTPNEYRNSQK</sequence>
<feature type="transmembrane region" description="Helical" evidence="4">
    <location>
        <begin position="201"/>
        <end position="222"/>
    </location>
</feature>
<dbReference type="PANTHER" id="PTHR43280">
    <property type="entry name" value="ARAC-FAMILY TRANSCRIPTIONAL REGULATOR"/>
    <property type="match status" value="1"/>
</dbReference>
<keyword evidence="7" id="KW-1185">Reference proteome</keyword>
<feature type="transmembrane region" description="Helical" evidence="4">
    <location>
        <begin position="135"/>
        <end position="159"/>
    </location>
</feature>
<dbReference type="EMBL" id="JAUOEK010000120">
    <property type="protein sequence ID" value="MDO5970588.1"/>
    <property type="molecule type" value="Genomic_DNA"/>
</dbReference>
<evidence type="ECO:0000256" key="3">
    <source>
        <dbReference type="ARBA" id="ARBA00023163"/>
    </source>
</evidence>
<dbReference type="InterPro" id="IPR018060">
    <property type="entry name" value="HTH_AraC"/>
</dbReference>
<accession>A0ABT8WBR4</accession>
<feature type="domain" description="HTH araC/xylS-type" evidence="5">
    <location>
        <begin position="285"/>
        <end position="379"/>
    </location>
</feature>
<evidence type="ECO:0000256" key="4">
    <source>
        <dbReference type="SAM" id="Phobius"/>
    </source>
</evidence>
<keyword evidence="4" id="KW-0472">Membrane</keyword>
<dbReference type="Proteomes" id="UP001176883">
    <property type="component" value="Unassembled WGS sequence"/>
</dbReference>
<dbReference type="Pfam" id="PF12833">
    <property type="entry name" value="HTH_18"/>
    <property type="match status" value="1"/>
</dbReference>
<gene>
    <name evidence="6" type="ORF">Q4Q35_12295</name>
</gene>
<dbReference type="InterPro" id="IPR009057">
    <property type="entry name" value="Homeodomain-like_sf"/>
</dbReference>
<dbReference type="SMART" id="SM00342">
    <property type="entry name" value="HTH_ARAC"/>
    <property type="match status" value="1"/>
</dbReference>
<evidence type="ECO:0000313" key="6">
    <source>
        <dbReference type="EMBL" id="MDO5970588.1"/>
    </source>
</evidence>
<evidence type="ECO:0000256" key="2">
    <source>
        <dbReference type="ARBA" id="ARBA00023125"/>
    </source>
</evidence>
<evidence type="ECO:0000259" key="5">
    <source>
        <dbReference type="PROSITE" id="PS01124"/>
    </source>
</evidence>
<organism evidence="6 7">
    <name type="scientific">Flavivirga aquimarina</name>
    <dbReference type="NCBI Taxonomy" id="2027862"/>
    <lineage>
        <taxon>Bacteria</taxon>
        <taxon>Pseudomonadati</taxon>
        <taxon>Bacteroidota</taxon>
        <taxon>Flavobacteriia</taxon>
        <taxon>Flavobacteriales</taxon>
        <taxon>Flavobacteriaceae</taxon>
        <taxon>Flavivirga</taxon>
    </lineage>
</organism>
<feature type="transmembrane region" description="Helical" evidence="4">
    <location>
        <begin position="69"/>
        <end position="87"/>
    </location>
</feature>
<keyword evidence="4" id="KW-1133">Transmembrane helix</keyword>
<dbReference type="RefSeq" id="WP_303278279.1">
    <property type="nucleotide sequence ID" value="NZ_JAUOEK010000120.1"/>
</dbReference>
<feature type="transmembrane region" description="Helical" evidence="4">
    <location>
        <begin position="34"/>
        <end position="57"/>
    </location>
</feature>
<protein>
    <submittedName>
        <fullName evidence="6">Helix-turn-helix transcriptional regulator</fullName>
    </submittedName>
</protein>
<keyword evidence="3" id="KW-0804">Transcription</keyword>
<evidence type="ECO:0000256" key="1">
    <source>
        <dbReference type="ARBA" id="ARBA00023015"/>
    </source>
</evidence>
<dbReference type="Gene3D" id="1.10.10.60">
    <property type="entry name" value="Homeodomain-like"/>
    <property type="match status" value="2"/>
</dbReference>
<evidence type="ECO:0000313" key="7">
    <source>
        <dbReference type="Proteomes" id="UP001176883"/>
    </source>
</evidence>